<keyword evidence="10" id="KW-1185">Reference proteome</keyword>
<dbReference type="PANTHER" id="PTHR47338:SF5">
    <property type="entry name" value="ZN(II)2CYS6 TRANSCRIPTION FACTOR (EUROFUNG)"/>
    <property type="match status" value="1"/>
</dbReference>
<keyword evidence="6" id="KW-0175">Coiled coil</keyword>
<keyword evidence="2" id="KW-0479">Metal-binding</keyword>
<dbReference type="SUPFAM" id="SSF57701">
    <property type="entry name" value="Zn2/Cys6 DNA-binding domain"/>
    <property type="match status" value="1"/>
</dbReference>
<evidence type="ECO:0000256" key="4">
    <source>
        <dbReference type="ARBA" id="ARBA00023163"/>
    </source>
</evidence>
<feature type="coiled-coil region" evidence="6">
    <location>
        <begin position="63"/>
        <end position="90"/>
    </location>
</feature>
<comment type="subcellular location">
    <subcellularLocation>
        <location evidence="1">Nucleus</location>
    </subcellularLocation>
</comment>
<keyword evidence="4" id="KW-0804">Transcription</keyword>
<dbReference type="Proteomes" id="UP000027586">
    <property type="component" value="Unassembled WGS sequence"/>
</dbReference>
<evidence type="ECO:0000259" key="8">
    <source>
        <dbReference type="PROSITE" id="PS00463"/>
    </source>
</evidence>
<organism evidence="9 10">
    <name type="scientific">Lichtheimia corymbifera JMRC:FSU:9682</name>
    <dbReference type="NCBI Taxonomy" id="1263082"/>
    <lineage>
        <taxon>Eukaryota</taxon>
        <taxon>Fungi</taxon>
        <taxon>Fungi incertae sedis</taxon>
        <taxon>Mucoromycota</taxon>
        <taxon>Mucoromycotina</taxon>
        <taxon>Mucoromycetes</taxon>
        <taxon>Mucorales</taxon>
        <taxon>Lichtheimiaceae</taxon>
        <taxon>Lichtheimia</taxon>
    </lineage>
</organism>
<evidence type="ECO:0000313" key="10">
    <source>
        <dbReference type="Proteomes" id="UP000027586"/>
    </source>
</evidence>
<keyword evidence="3" id="KW-0805">Transcription regulation</keyword>
<dbReference type="PROSITE" id="PS00463">
    <property type="entry name" value="ZN2_CY6_FUNGAL_1"/>
    <property type="match status" value="1"/>
</dbReference>
<dbReference type="InterPro" id="IPR050815">
    <property type="entry name" value="TF_fung"/>
</dbReference>
<proteinExistence type="predicted"/>
<evidence type="ECO:0000256" key="5">
    <source>
        <dbReference type="ARBA" id="ARBA00023242"/>
    </source>
</evidence>
<evidence type="ECO:0000256" key="3">
    <source>
        <dbReference type="ARBA" id="ARBA00023015"/>
    </source>
</evidence>
<dbReference type="GO" id="GO:0000981">
    <property type="term" value="F:DNA-binding transcription factor activity, RNA polymerase II-specific"/>
    <property type="evidence" value="ECO:0007669"/>
    <property type="project" value="InterPro"/>
</dbReference>
<dbReference type="VEuPathDB" id="FungiDB:LCOR_04452.1"/>
<accession>A0A068RTN2</accession>
<protein>
    <recommendedName>
        <fullName evidence="8">Zn(2)-C6 fungal-type domain-containing protein</fullName>
    </recommendedName>
</protein>
<evidence type="ECO:0000256" key="7">
    <source>
        <dbReference type="SAM" id="MobiDB-lite"/>
    </source>
</evidence>
<dbReference type="STRING" id="1263082.A0A068RTN2"/>
<gene>
    <name evidence="9" type="ORF">LCOR_04452.1</name>
</gene>
<dbReference type="InterPro" id="IPR001138">
    <property type="entry name" value="Zn2Cys6_DnaBD"/>
</dbReference>
<dbReference type="InterPro" id="IPR036864">
    <property type="entry name" value="Zn2-C6_fun-type_DNA-bd_sf"/>
</dbReference>
<dbReference type="OrthoDB" id="2278435at2759"/>
<name>A0A068RTN2_9FUNG</name>
<dbReference type="EMBL" id="CBTN010000015">
    <property type="protein sequence ID" value="CDH53045.1"/>
    <property type="molecule type" value="Genomic_DNA"/>
</dbReference>
<dbReference type="CDD" id="cd00067">
    <property type="entry name" value="GAL4"/>
    <property type="match status" value="1"/>
</dbReference>
<evidence type="ECO:0000256" key="2">
    <source>
        <dbReference type="ARBA" id="ARBA00022723"/>
    </source>
</evidence>
<dbReference type="CDD" id="cd12148">
    <property type="entry name" value="fungal_TF_MHR"/>
    <property type="match status" value="1"/>
</dbReference>
<dbReference type="Gene3D" id="4.10.240.10">
    <property type="entry name" value="Zn(2)-C6 fungal-type DNA-binding domain"/>
    <property type="match status" value="1"/>
</dbReference>
<evidence type="ECO:0000313" key="9">
    <source>
        <dbReference type="EMBL" id="CDH53045.1"/>
    </source>
</evidence>
<reference evidence="9" key="1">
    <citation type="submission" date="2013-08" db="EMBL/GenBank/DDBJ databases">
        <title>Gene expansion shapes genome architecture in the human pathogen Lichtheimia corymbifera: an evolutionary genomics analysis in the ancient terrestrial Mucorales (Mucoromycotina).</title>
        <authorList>
            <person name="Schwartze V.U."/>
            <person name="Winter S."/>
            <person name="Shelest E."/>
            <person name="Marcet-Houben M."/>
            <person name="Horn F."/>
            <person name="Wehner S."/>
            <person name="Hoffmann K."/>
            <person name="Riege K."/>
            <person name="Sammeth M."/>
            <person name="Nowrousian M."/>
            <person name="Valiante V."/>
            <person name="Linde J."/>
            <person name="Jacobsen I.D."/>
            <person name="Marz M."/>
            <person name="Brakhage A.A."/>
            <person name="Gabaldon T."/>
            <person name="Bocker S."/>
            <person name="Voigt K."/>
        </authorList>
    </citation>
    <scope>NUCLEOTIDE SEQUENCE [LARGE SCALE GENOMIC DNA]</scope>
    <source>
        <strain evidence="9">FSU 9682</strain>
    </source>
</reference>
<dbReference type="GO" id="GO:0005634">
    <property type="term" value="C:nucleus"/>
    <property type="evidence" value="ECO:0007669"/>
    <property type="project" value="UniProtKB-SubCell"/>
</dbReference>
<sequence length="750" mass="86683">MASHGIAKQKRNKPCENCRAHRRKCFVAQGMQCERCYRMELPCVFKFTIKPDISRKTVPVSKRNRMLDQVHLLEDDVAAMEEQLRALNVALQLQHDNNHNNNNDTMVMDNDDNISILRHTKRQRRDDDDDDDDGWQLTLSRSADGLQFQTNIKSVADIAMFLQRSMPYFSLATPARQPTYYVDKRLQRLTVTNKMLFIEQLLRSIFGSKVEEENDTTSMTTMIQQQPSPSSSFKSCCSPLIPTWSRTFIKLHFYDSFFHCFGLIHPVLVRPYYQPILRNQPDSMLTTAIAAFIGYSQCQHVHVDGMTLMYRRAMAESFRQEARQSLEDSMFEKEPDIEMMGTLVLLGQCSLILLRNSEARLTISMAWRMALELRHKYMDILDADPNTVDWVVLAEAESWRRMFYMIRYLEISLHIIHDGRANISDDLLHDNVGYPVLLPCEQQDPVIRDSILLYQQVVRMNECHIFTKVDETGYRLMAGTVQSVRCTDIEHLENQMFAFWRSMPSEFKLSDGPMEYLDQRRVQQCRDYHVLYLNKLYYSTWLSLEARVMHAPEETNLMGASLNRIDGERALLIVSICTDALARIFQELHHTLPCIVELHLVLVASDAMKMLLNSPNAAIRARATDNLHATLRVLKHYMDLMSPSDGYNNTILTSAFSDPAIDHNQGMLTPYSESSQSTLQTTSDDDDDDESLSEYQHRQHHQHHHHHHHSPCTTSSSATTTTTSTNSGVYFTELKRALEVYFSKHGYSSI</sequence>
<evidence type="ECO:0000256" key="6">
    <source>
        <dbReference type="SAM" id="Coils"/>
    </source>
</evidence>
<evidence type="ECO:0000256" key="1">
    <source>
        <dbReference type="ARBA" id="ARBA00004123"/>
    </source>
</evidence>
<feature type="compositionally biased region" description="Acidic residues" evidence="7">
    <location>
        <begin position="683"/>
        <end position="692"/>
    </location>
</feature>
<dbReference type="PANTHER" id="PTHR47338">
    <property type="entry name" value="ZN(II)2CYS6 TRANSCRIPTION FACTOR (EUROFUNG)-RELATED"/>
    <property type="match status" value="1"/>
</dbReference>
<keyword evidence="5" id="KW-0539">Nucleus</keyword>
<feature type="compositionally biased region" description="Basic residues" evidence="7">
    <location>
        <begin position="698"/>
        <end position="710"/>
    </location>
</feature>
<dbReference type="SMART" id="SM00066">
    <property type="entry name" value="GAL4"/>
    <property type="match status" value="1"/>
</dbReference>
<dbReference type="AlphaFoldDB" id="A0A068RTN2"/>
<comment type="caution">
    <text evidence="9">The sequence shown here is derived from an EMBL/GenBank/DDBJ whole genome shotgun (WGS) entry which is preliminary data.</text>
</comment>
<feature type="compositionally biased region" description="Low complexity" evidence="7">
    <location>
        <begin position="711"/>
        <end position="723"/>
    </location>
</feature>
<dbReference type="GO" id="GO:0008270">
    <property type="term" value="F:zinc ion binding"/>
    <property type="evidence" value="ECO:0007669"/>
    <property type="project" value="InterPro"/>
</dbReference>
<feature type="region of interest" description="Disordered" evidence="7">
    <location>
        <begin position="665"/>
        <end position="723"/>
    </location>
</feature>
<feature type="domain" description="Zn(2)-C6 fungal-type" evidence="8">
    <location>
        <begin position="14"/>
        <end position="43"/>
    </location>
</feature>
<feature type="compositionally biased region" description="Low complexity" evidence="7">
    <location>
        <begin position="672"/>
        <end position="682"/>
    </location>
</feature>